<dbReference type="RefSeq" id="WP_158738918.1">
    <property type="nucleotide sequence ID" value="NZ_JAFBEP010000004.1"/>
</dbReference>
<dbReference type="AlphaFoldDB" id="A0A7C8LE87"/>
<dbReference type="EMBL" id="WSLF01000001">
    <property type="protein sequence ID" value="KAE9637001.1"/>
    <property type="molecule type" value="Genomic_DNA"/>
</dbReference>
<dbReference type="OrthoDB" id="1711150at2"/>
<dbReference type="InterPro" id="IPR014229">
    <property type="entry name" value="Spore_YtfJ"/>
</dbReference>
<dbReference type="Proteomes" id="UP000483018">
    <property type="component" value="Unassembled WGS sequence"/>
</dbReference>
<keyword evidence="2" id="KW-1185">Reference proteome</keyword>
<protein>
    <submittedName>
        <fullName evidence="1">Sporulation protein</fullName>
    </submittedName>
</protein>
<dbReference type="Pfam" id="PF09579">
    <property type="entry name" value="Spore_YtfJ"/>
    <property type="match status" value="1"/>
</dbReference>
<reference evidence="1 2" key="1">
    <citation type="submission" date="2019-12" db="EMBL/GenBank/DDBJ databases">
        <title>Defluviitalea raffinosedens, isolated from a biogas fermenter, genome sequencing and characterization.</title>
        <authorList>
            <person name="Rettenmaier R."/>
            <person name="Schneider M."/>
            <person name="Neuhaus K."/>
            <person name="Liebl W."/>
            <person name="Zverlov V."/>
        </authorList>
    </citation>
    <scope>NUCLEOTIDE SEQUENCE [LARGE SCALE GENOMIC DNA]</scope>
    <source>
        <strain evidence="1 2">249c-K6</strain>
    </source>
</reference>
<proteinExistence type="predicted"/>
<comment type="caution">
    <text evidence="1">The sequence shown here is derived from an EMBL/GenBank/DDBJ whole genome shotgun (WGS) entry which is preliminary data.</text>
</comment>
<accession>A0A7C8LE87</accession>
<evidence type="ECO:0000313" key="1">
    <source>
        <dbReference type="EMBL" id="KAE9637001.1"/>
    </source>
</evidence>
<name>A0A7C8LE87_9FIRM</name>
<sequence length="131" mass="14104">MESNLKNNFEALFGQLENFISTKTVVGEPMHIEDAILLPLVDVTFGVGAGASGGKNEKGEDKDSGVGGLGARITPSAMLLIKDGTAQLISVKNQDSINKLIDMIPGFLSKFNFGSKKEKEHTEKSESEYEI</sequence>
<organism evidence="1 2">
    <name type="scientific">Defluviitalea raffinosedens</name>
    <dbReference type="NCBI Taxonomy" id="1450156"/>
    <lineage>
        <taxon>Bacteria</taxon>
        <taxon>Bacillati</taxon>
        <taxon>Bacillota</taxon>
        <taxon>Clostridia</taxon>
        <taxon>Lachnospirales</taxon>
        <taxon>Defluviitaleaceae</taxon>
        <taxon>Defluviitalea</taxon>
    </lineage>
</organism>
<evidence type="ECO:0000313" key="2">
    <source>
        <dbReference type="Proteomes" id="UP000483018"/>
    </source>
</evidence>
<dbReference type="PIRSF" id="PIRSF021377">
    <property type="entry name" value="YtfJ"/>
    <property type="match status" value="1"/>
</dbReference>
<dbReference type="PANTHER" id="PTHR39162:SF1">
    <property type="entry name" value="SPORULATION PROTEIN YTFJ"/>
    <property type="match status" value="1"/>
</dbReference>
<dbReference type="PANTHER" id="PTHR39162">
    <property type="entry name" value="GLL3345 PROTEIN"/>
    <property type="match status" value="1"/>
</dbReference>
<gene>
    <name evidence="1" type="ORF">GND95_00800</name>
</gene>